<evidence type="ECO:0000313" key="2">
    <source>
        <dbReference type="Proteomes" id="UP001209083"/>
    </source>
</evidence>
<gene>
    <name evidence="1" type="ORF">LWF01_00290</name>
</gene>
<dbReference type="RefSeq" id="WP_349639039.1">
    <property type="nucleotide sequence ID" value="NZ_CP090958.1"/>
</dbReference>
<proteinExistence type="predicted"/>
<dbReference type="Proteomes" id="UP001209083">
    <property type="component" value="Chromosome"/>
</dbReference>
<reference evidence="1 2" key="1">
    <citation type="submission" date="2023-05" db="EMBL/GenBank/DDBJ databases">
        <title>Lithophilousrod everest ZFBP1038 complete genpme.</title>
        <authorList>
            <person name="Tian M."/>
        </authorList>
    </citation>
    <scope>NUCLEOTIDE SEQUENCE [LARGE SCALE GENOMIC DNA]</scope>
    <source>
        <strain evidence="1 2">ZFBP1038</strain>
    </source>
</reference>
<evidence type="ECO:0000313" key="1">
    <source>
        <dbReference type="EMBL" id="WGW12240.1"/>
    </source>
</evidence>
<sequence>MRSSIGVTGYLLKGLLVVIPLKASQLPLAKDVRLHGIAAALIIDGPGES</sequence>
<name>A0ABY8QTC4_9MICO</name>
<dbReference type="EMBL" id="CP090958">
    <property type="protein sequence ID" value="WGW12240.1"/>
    <property type="molecule type" value="Genomic_DNA"/>
</dbReference>
<protein>
    <submittedName>
        <fullName evidence="1">Uncharacterized protein</fullName>
    </submittedName>
</protein>
<accession>A0ABY8QTC4</accession>
<keyword evidence="2" id="KW-1185">Reference proteome</keyword>
<organism evidence="1 2">
    <name type="scientific">Saxibacter everestensis</name>
    <dbReference type="NCBI Taxonomy" id="2909229"/>
    <lineage>
        <taxon>Bacteria</taxon>
        <taxon>Bacillati</taxon>
        <taxon>Actinomycetota</taxon>
        <taxon>Actinomycetes</taxon>
        <taxon>Micrococcales</taxon>
        <taxon>Brevibacteriaceae</taxon>
        <taxon>Saxibacter</taxon>
    </lineage>
</organism>